<dbReference type="InterPro" id="IPR011048">
    <property type="entry name" value="Haem_d1_sf"/>
</dbReference>
<keyword evidence="2" id="KW-1185">Reference proteome</keyword>
<name>A0A5N3P7W7_9HYPH</name>
<sequence>MTEAGPVDFKDKGCEEVPVVECERYSLVAALPDHNLWVVYLGYYEGGSYILVDIKTGKVTDVGGFPLFSPDGRRFITVSNEPYDLPILAIWKLQQKEIAKEWGYDFATDRPEGEWSYCVERWAGNNRVILEGRGNLVIDKGPGVVGADRFRSIFLTGRTSLRFDGATWHYRQPLRLKREAG</sequence>
<protein>
    <submittedName>
        <fullName evidence="1">Uncharacterized protein</fullName>
    </submittedName>
</protein>
<gene>
    <name evidence="1" type="ORF">FEZ63_16500</name>
</gene>
<evidence type="ECO:0000313" key="1">
    <source>
        <dbReference type="EMBL" id="KAB0265839.1"/>
    </source>
</evidence>
<dbReference type="AlphaFoldDB" id="A0A5N3P7W7"/>
<reference evidence="1 2" key="1">
    <citation type="journal article" date="2019" name="Microorganisms">
        <title>Genome Insights into the Novel Species Microvirga brassicacearum, a Rapeseed Endophyte with Biotechnological Potential.</title>
        <authorList>
            <person name="Jimenez-Gomez A."/>
            <person name="Saati-Santamaria Z."/>
            <person name="Igual J.M."/>
            <person name="Rivas R."/>
            <person name="Mateos P.F."/>
            <person name="Garcia-Fraile P."/>
        </authorList>
    </citation>
    <scope>NUCLEOTIDE SEQUENCE [LARGE SCALE GENOMIC DNA]</scope>
    <source>
        <strain evidence="1 2">CDVBN77</strain>
    </source>
</reference>
<accession>A0A5N3P7W7</accession>
<proteinExistence type="predicted"/>
<dbReference type="SUPFAM" id="SSF51004">
    <property type="entry name" value="C-terminal (heme d1) domain of cytochrome cd1-nitrite reductase"/>
    <property type="match status" value="1"/>
</dbReference>
<evidence type="ECO:0000313" key="2">
    <source>
        <dbReference type="Proteomes" id="UP000325684"/>
    </source>
</evidence>
<comment type="caution">
    <text evidence="1">The sequence shown here is derived from an EMBL/GenBank/DDBJ whole genome shotgun (WGS) entry which is preliminary data.</text>
</comment>
<dbReference type="EMBL" id="VCMV01000026">
    <property type="protein sequence ID" value="KAB0265839.1"/>
    <property type="molecule type" value="Genomic_DNA"/>
</dbReference>
<dbReference type="Proteomes" id="UP000325684">
    <property type="component" value="Unassembled WGS sequence"/>
</dbReference>
<organism evidence="1 2">
    <name type="scientific">Microvirga brassicacearum</name>
    <dbReference type="NCBI Taxonomy" id="2580413"/>
    <lineage>
        <taxon>Bacteria</taxon>
        <taxon>Pseudomonadati</taxon>
        <taxon>Pseudomonadota</taxon>
        <taxon>Alphaproteobacteria</taxon>
        <taxon>Hyphomicrobiales</taxon>
        <taxon>Methylobacteriaceae</taxon>
        <taxon>Microvirga</taxon>
    </lineage>
</organism>
<dbReference type="RefSeq" id="WP_150946467.1">
    <property type="nucleotide sequence ID" value="NZ_VCMV01000026.1"/>
</dbReference>
<dbReference type="OrthoDB" id="8224818at2"/>